<feature type="compositionally biased region" description="Low complexity" evidence="2">
    <location>
        <begin position="431"/>
        <end position="452"/>
    </location>
</feature>
<name>A0A8J6C6I0_DIALT</name>
<evidence type="ECO:0000313" key="5">
    <source>
        <dbReference type="EMBL" id="KAG8460131.1"/>
    </source>
</evidence>
<evidence type="ECO:0000259" key="3">
    <source>
        <dbReference type="PROSITE" id="PS50056"/>
    </source>
</evidence>
<dbReference type="Pfam" id="PF22785">
    <property type="entry name" value="Tc-R-P"/>
    <property type="match status" value="1"/>
</dbReference>
<evidence type="ECO:0000256" key="2">
    <source>
        <dbReference type="SAM" id="MobiDB-lite"/>
    </source>
</evidence>
<dbReference type="InterPro" id="IPR029021">
    <property type="entry name" value="Prot-tyrosine_phosphatase-like"/>
</dbReference>
<dbReference type="AlphaFoldDB" id="A0A8J6C6I0"/>
<dbReference type="SUPFAM" id="SSF52799">
    <property type="entry name" value="(Phosphotyrosine protein) phosphatases II"/>
    <property type="match status" value="1"/>
</dbReference>
<sequence length="491" mass="51609">MRSPPTGVAADAAPRRLGAMLESAATPFLAMPLGLVRNVVSGSKVRYTSGGYDLDLTYITDRIIAMGLPATSIEQAWRNSISEVVRFLHDRHPGVHRVYNLCDEREYDGAHFHSALHLPFPDHHPPSMDALLLFVADARAWLIADARNVVAVHCKAGKGRTGVMIGALLLALRHPGCSSARDALAFFRAARTRDGDACRNAGQIRYVHYYEAVLAHGAPPARALRLLRLELRRTDGGGSGAARTARGGGGGASARFGRHAAATAAAPFLHAVRSSMDGVNGADAANPLTVASGATVTLKVACASASREPLVLEPAWRAASEDERVAPHGPSRALGGPAESRTLAQLSAWLATDARSVVLSAPLGGLEVSADVKMTMGAVGGLAVARVHERLWRLNFHTAYEALHRDGGHRGEAAESDARTQDCSPGGAAGAGAAAAPWRSTAPSASAGAPATTDLDGAPPYLLFTRDGLDDCRGFANSYDFELRIYVQPLP</sequence>
<proteinExistence type="predicted"/>
<dbReference type="InterPro" id="IPR003595">
    <property type="entry name" value="Tyr_Pase_cat"/>
</dbReference>
<dbReference type="PROSITE" id="PS51181">
    <property type="entry name" value="PPASE_TENSIN"/>
    <property type="match status" value="1"/>
</dbReference>
<dbReference type="Proteomes" id="UP000751190">
    <property type="component" value="Unassembled WGS sequence"/>
</dbReference>
<dbReference type="EMBL" id="JAGTXO010000035">
    <property type="protein sequence ID" value="KAG8460131.1"/>
    <property type="molecule type" value="Genomic_DNA"/>
</dbReference>
<dbReference type="InterPro" id="IPR051281">
    <property type="entry name" value="Dual-spec_lipid-protein_phosph"/>
</dbReference>
<dbReference type="GO" id="GO:0016314">
    <property type="term" value="F:phosphatidylinositol-3,4,5-trisphosphate 3-phosphatase activity"/>
    <property type="evidence" value="ECO:0007669"/>
    <property type="project" value="TreeGrafter"/>
</dbReference>
<feature type="region of interest" description="Disordered" evidence="2">
    <location>
        <begin position="407"/>
        <end position="452"/>
    </location>
</feature>
<dbReference type="InterPro" id="IPR016130">
    <property type="entry name" value="Tyr_Pase_AS"/>
</dbReference>
<keyword evidence="6" id="KW-1185">Reference proteome</keyword>
<evidence type="ECO:0000259" key="4">
    <source>
        <dbReference type="PROSITE" id="PS51181"/>
    </source>
</evidence>
<organism evidence="5 6">
    <name type="scientific">Diacronema lutheri</name>
    <name type="common">Unicellular marine alga</name>
    <name type="synonym">Monochrysis lutheri</name>
    <dbReference type="NCBI Taxonomy" id="2081491"/>
    <lineage>
        <taxon>Eukaryota</taxon>
        <taxon>Haptista</taxon>
        <taxon>Haptophyta</taxon>
        <taxon>Pavlovophyceae</taxon>
        <taxon>Pavlovales</taxon>
        <taxon>Pavlovaceae</taxon>
        <taxon>Diacronema</taxon>
    </lineage>
</organism>
<gene>
    <name evidence="5" type="ORF">KFE25_014276</name>
</gene>
<dbReference type="GO" id="GO:0005829">
    <property type="term" value="C:cytosol"/>
    <property type="evidence" value="ECO:0007669"/>
    <property type="project" value="TreeGrafter"/>
</dbReference>
<evidence type="ECO:0000256" key="1">
    <source>
        <dbReference type="ARBA" id="ARBA00022801"/>
    </source>
</evidence>
<dbReference type="InterPro" id="IPR029023">
    <property type="entry name" value="Tensin_phosphatase"/>
</dbReference>
<feature type="domain" description="Tyrosine specific protein phosphatases" evidence="3">
    <location>
        <begin position="150"/>
        <end position="191"/>
    </location>
</feature>
<dbReference type="PROSITE" id="PS50056">
    <property type="entry name" value="TYR_PHOSPHATASE_2"/>
    <property type="match status" value="1"/>
</dbReference>
<comment type="caution">
    <text evidence="5">The sequence shown here is derived from an EMBL/GenBank/DDBJ whole genome shotgun (WGS) entry which is preliminary data.</text>
</comment>
<feature type="region of interest" description="Disordered" evidence="2">
    <location>
        <begin position="319"/>
        <end position="338"/>
    </location>
</feature>
<dbReference type="PANTHER" id="PTHR12305">
    <property type="entry name" value="PHOSPHATASE WITH HOMOLOGY TO TENSIN"/>
    <property type="match status" value="1"/>
</dbReference>
<dbReference type="OrthoDB" id="16692at2759"/>
<feature type="domain" description="Phosphatase tensin-type" evidence="4">
    <location>
        <begin position="45"/>
        <end position="217"/>
    </location>
</feature>
<dbReference type="InterPro" id="IPR000387">
    <property type="entry name" value="Tyr_Pase_dom"/>
</dbReference>
<keyword evidence="1" id="KW-0378">Hydrolase</keyword>
<dbReference type="PROSITE" id="PS00383">
    <property type="entry name" value="TYR_PHOSPHATASE_1"/>
    <property type="match status" value="1"/>
</dbReference>
<reference evidence="5" key="1">
    <citation type="submission" date="2021-05" db="EMBL/GenBank/DDBJ databases">
        <title>The genome of the haptophyte Pavlova lutheri (Diacronema luteri, Pavlovales) - a model for lipid biosynthesis in eukaryotic algae.</title>
        <authorList>
            <person name="Hulatt C.J."/>
            <person name="Posewitz M.C."/>
        </authorList>
    </citation>
    <scope>NUCLEOTIDE SEQUENCE</scope>
    <source>
        <strain evidence="5">NIVA-4/92</strain>
    </source>
</reference>
<evidence type="ECO:0008006" key="7">
    <source>
        <dbReference type="Google" id="ProtNLM"/>
    </source>
</evidence>
<feature type="compositionally biased region" description="Basic and acidic residues" evidence="2">
    <location>
        <begin position="407"/>
        <end position="420"/>
    </location>
</feature>
<accession>A0A8J6C6I0</accession>
<protein>
    <recommendedName>
        <fullName evidence="7">Phosphatidylinositol-3,4,5-trisphosphate 3-phosphatase</fullName>
    </recommendedName>
</protein>
<dbReference type="Gene3D" id="3.90.190.10">
    <property type="entry name" value="Protein tyrosine phosphatase superfamily"/>
    <property type="match status" value="1"/>
</dbReference>
<dbReference type="SMART" id="SM00404">
    <property type="entry name" value="PTPc_motif"/>
    <property type="match status" value="1"/>
</dbReference>
<evidence type="ECO:0000313" key="6">
    <source>
        <dbReference type="Proteomes" id="UP000751190"/>
    </source>
</evidence>